<keyword evidence="3" id="KW-1185">Reference proteome</keyword>
<dbReference type="InterPro" id="IPR046528">
    <property type="entry name" value="DUF6593"/>
</dbReference>
<dbReference type="HOGENOM" id="CLU_104312_1_0_1"/>
<protein>
    <recommendedName>
        <fullName evidence="1">DUF6593 domain-containing protein</fullName>
    </recommendedName>
</protein>
<dbReference type="OrthoDB" id="3183898at2759"/>
<comment type="caution">
    <text evidence="2">The sequence shown here is derived from an EMBL/GenBank/DDBJ whole genome shotgun (WGS) entry which is preliminary data.</text>
</comment>
<dbReference type="Proteomes" id="UP000017559">
    <property type="component" value="Unassembled WGS sequence"/>
</dbReference>
<sequence length="172" mass="19657">MDNDPTYDLFFIGAKEDPRSCSIIGEDDTKPIYFSFETYERPMANKRTIISRGRDAIASFEWGPGNHLGYVYVGQRSFPMSHLMLPGSSSNARSFSSTDGRRFEWRRVQGSPSSYDLYMLPNHHIAAFRRYVSSTAVGPSHGLLQYKFMDDMLLLECLLSLCVQRYMDSHGI</sequence>
<reference evidence="2 3" key="1">
    <citation type="journal article" date="2014" name="BMC Genomics">
        <title>Genome and secretome analysis of the hemibiotrophic fungal pathogen, Moniliophthora roreri, which causes frosty pod rot disease of cacao: mechanisms of the biotrophic and necrotrophic phases.</title>
        <authorList>
            <person name="Meinhardt L.W."/>
            <person name="Costa G.G.L."/>
            <person name="Thomazella D.P.T."/>
            <person name="Teixeira P.J.P.L."/>
            <person name="Carazzolle M.F."/>
            <person name="Schuster S.C."/>
            <person name="Carlson J.E."/>
            <person name="Guiltinan M.J."/>
            <person name="Mieczkowski P."/>
            <person name="Farmer A."/>
            <person name="Ramaraj T."/>
            <person name="Crozier J."/>
            <person name="Davis R.E."/>
            <person name="Shao J."/>
            <person name="Melnick R.L."/>
            <person name="Pereira G.A.G."/>
            <person name="Bailey B.A."/>
        </authorList>
    </citation>
    <scope>NUCLEOTIDE SEQUENCE [LARGE SCALE GENOMIC DNA]</scope>
    <source>
        <strain evidence="2 3">MCA 2997</strain>
    </source>
</reference>
<dbReference type="STRING" id="1381753.V2XCJ0"/>
<dbReference type="EMBL" id="AWSO01000038">
    <property type="protein sequence ID" value="ESK96908.1"/>
    <property type="molecule type" value="Genomic_DNA"/>
</dbReference>
<name>V2XCJ0_MONRO</name>
<proteinExistence type="predicted"/>
<evidence type="ECO:0000259" key="1">
    <source>
        <dbReference type="Pfam" id="PF20236"/>
    </source>
</evidence>
<organism evidence="2 3">
    <name type="scientific">Moniliophthora roreri (strain MCA 2997)</name>
    <name type="common">Cocoa frosty pod rot fungus</name>
    <name type="synonym">Crinipellis roreri</name>
    <dbReference type="NCBI Taxonomy" id="1381753"/>
    <lineage>
        <taxon>Eukaryota</taxon>
        <taxon>Fungi</taxon>
        <taxon>Dikarya</taxon>
        <taxon>Basidiomycota</taxon>
        <taxon>Agaricomycotina</taxon>
        <taxon>Agaricomycetes</taxon>
        <taxon>Agaricomycetidae</taxon>
        <taxon>Agaricales</taxon>
        <taxon>Marasmiineae</taxon>
        <taxon>Marasmiaceae</taxon>
        <taxon>Moniliophthora</taxon>
    </lineage>
</organism>
<evidence type="ECO:0000313" key="3">
    <source>
        <dbReference type="Proteomes" id="UP000017559"/>
    </source>
</evidence>
<evidence type="ECO:0000313" key="2">
    <source>
        <dbReference type="EMBL" id="ESK96908.1"/>
    </source>
</evidence>
<gene>
    <name evidence="2" type="ORF">Moror_6486</name>
</gene>
<dbReference type="AlphaFoldDB" id="V2XCJ0"/>
<accession>V2XCJ0</accession>
<dbReference type="Pfam" id="PF20236">
    <property type="entry name" value="DUF6593"/>
    <property type="match status" value="1"/>
</dbReference>
<dbReference type="KEGG" id="mrr:Moror_6486"/>
<feature type="domain" description="DUF6593" evidence="1">
    <location>
        <begin position="17"/>
        <end position="135"/>
    </location>
</feature>